<name>A0A6D2IVW4_9BRAS</name>
<proteinExistence type="predicted"/>
<dbReference type="AlphaFoldDB" id="A0A6D2IVW4"/>
<dbReference type="EMBL" id="CACVBM020001078">
    <property type="protein sequence ID" value="CAA7029224.1"/>
    <property type="molecule type" value="Genomic_DNA"/>
</dbReference>
<protein>
    <recommendedName>
        <fullName evidence="4">Reverse transcriptase Ty1/copia-type domain-containing protein</fullName>
    </recommendedName>
</protein>
<dbReference type="CDD" id="cd09272">
    <property type="entry name" value="RNase_HI_RT_Ty1"/>
    <property type="match status" value="1"/>
</dbReference>
<organism evidence="1 3">
    <name type="scientific">Microthlaspi erraticum</name>
    <dbReference type="NCBI Taxonomy" id="1685480"/>
    <lineage>
        <taxon>Eukaryota</taxon>
        <taxon>Viridiplantae</taxon>
        <taxon>Streptophyta</taxon>
        <taxon>Embryophyta</taxon>
        <taxon>Tracheophyta</taxon>
        <taxon>Spermatophyta</taxon>
        <taxon>Magnoliopsida</taxon>
        <taxon>eudicotyledons</taxon>
        <taxon>Gunneridae</taxon>
        <taxon>Pentapetalae</taxon>
        <taxon>rosids</taxon>
        <taxon>malvids</taxon>
        <taxon>Brassicales</taxon>
        <taxon>Brassicaceae</taxon>
        <taxon>Coluteocarpeae</taxon>
        <taxon>Microthlaspi</taxon>
    </lineage>
</organism>
<sequence length="104" mass="12171">MWFGTKELIWLSHLLVDLKVPFTPPAYLYCDNDAAIYIANNSVYHERTKHVDIDCYKFRENIDSGFLKTMFVASQDQLADCLTKPLHPTLFHSLIRKMEVCNIF</sequence>
<evidence type="ECO:0000313" key="3">
    <source>
        <dbReference type="Proteomes" id="UP000467841"/>
    </source>
</evidence>
<evidence type="ECO:0000313" key="1">
    <source>
        <dbReference type="EMBL" id="CAA7029224.1"/>
    </source>
</evidence>
<dbReference type="Proteomes" id="UP000467841">
    <property type="component" value="Unassembled WGS sequence"/>
</dbReference>
<evidence type="ECO:0008006" key="4">
    <source>
        <dbReference type="Google" id="ProtNLM"/>
    </source>
</evidence>
<keyword evidence="3" id="KW-1185">Reference proteome</keyword>
<reference evidence="1 3" key="1">
    <citation type="submission" date="2020-01" db="EMBL/GenBank/DDBJ databases">
        <authorList>
            <person name="Mishra B."/>
        </authorList>
    </citation>
    <scope>NUCLEOTIDE SEQUENCE [LARGE SCALE GENOMIC DNA]</scope>
</reference>
<dbReference type="PANTHER" id="PTHR11439">
    <property type="entry name" value="GAG-POL-RELATED RETROTRANSPOSON"/>
    <property type="match status" value="1"/>
</dbReference>
<evidence type="ECO:0000313" key="2">
    <source>
        <dbReference type="EMBL" id="CAA7050816.1"/>
    </source>
</evidence>
<dbReference type="PANTHER" id="PTHR11439:SF470">
    <property type="entry name" value="CYSTEINE-RICH RLK (RECEPTOR-LIKE PROTEIN KINASE) 8"/>
    <property type="match status" value="1"/>
</dbReference>
<gene>
    <name evidence="1" type="ORF">MERR_LOCUS16459</name>
    <name evidence="2" type="ORF">MERR_LOCUS38051</name>
</gene>
<dbReference type="OrthoDB" id="1100300at2759"/>
<accession>A0A6D2IVW4</accession>
<dbReference type="EMBL" id="CACVBM020001455">
    <property type="protein sequence ID" value="CAA7050816.1"/>
    <property type="molecule type" value="Genomic_DNA"/>
</dbReference>